<evidence type="ECO:0000259" key="2">
    <source>
        <dbReference type="PROSITE" id="PS50987"/>
    </source>
</evidence>
<dbReference type="PANTHER" id="PTHR38600:SF2">
    <property type="entry name" value="SLL0088 PROTEIN"/>
    <property type="match status" value="1"/>
</dbReference>
<evidence type="ECO:0000313" key="3">
    <source>
        <dbReference type="EMBL" id="KIL34550.1"/>
    </source>
</evidence>
<accession>A0ABR5A0M0</accession>
<dbReference type="InterPro" id="IPR011991">
    <property type="entry name" value="ArsR-like_HTH"/>
</dbReference>
<proteinExistence type="predicted"/>
<evidence type="ECO:0000256" key="1">
    <source>
        <dbReference type="ARBA" id="ARBA00023125"/>
    </source>
</evidence>
<dbReference type="InterPro" id="IPR036390">
    <property type="entry name" value="WH_DNA-bd_sf"/>
</dbReference>
<gene>
    <name evidence="3" type="ORF">SD71_18935</name>
</gene>
<dbReference type="Gene3D" id="1.10.10.10">
    <property type="entry name" value="Winged helix-like DNA-binding domain superfamily/Winged helix DNA-binding domain"/>
    <property type="match status" value="1"/>
</dbReference>
<protein>
    <submittedName>
        <fullName evidence="3">ArsR family transcriptional regulator</fullName>
    </submittedName>
</protein>
<dbReference type="InterPro" id="IPR001845">
    <property type="entry name" value="HTH_ArsR_DNA-bd_dom"/>
</dbReference>
<dbReference type="InterPro" id="IPR036388">
    <property type="entry name" value="WH-like_DNA-bd_sf"/>
</dbReference>
<dbReference type="EMBL" id="JXAL01000029">
    <property type="protein sequence ID" value="KIL34550.1"/>
    <property type="molecule type" value="Genomic_DNA"/>
</dbReference>
<dbReference type="NCBIfam" id="NF033788">
    <property type="entry name" value="HTH_metalloreg"/>
    <property type="match status" value="1"/>
</dbReference>
<name>A0ABR5A0M0_9BACL</name>
<reference evidence="3 4" key="1">
    <citation type="submission" date="2014-12" db="EMBL/GenBank/DDBJ databases">
        <title>Draft genome sequence of Cohnella kolymensis strain B-2846.</title>
        <authorList>
            <person name="Karlyshev A.V."/>
            <person name="Kudryashova E.B."/>
        </authorList>
    </citation>
    <scope>NUCLEOTIDE SEQUENCE [LARGE SCALE GENOMIC DNA]</scope>
    <source>
        <strain evidence="3 4">VKM B-2846</strain>
    </source>
</reference>
<dbReference type="SMART" id="SM00418">
    <property type="entry name" value="HTH_ARSR"/>
    <property type="match status" value="1"/>
</dbReference>
<dbReference type="PROSITE" id="PS50987">
    <property type="entry name" value="HTH_ARSR_2"/>
    <property type="match status" value="1"/>
</dbReference>
<dbReference type="PANTHER" id="PTHR38600">
    <property type="entry name" value="TRANSCRIPTIONAL REGULATORY PROTEIN"/>
    <property type="match status" value="1"/>
</dbReference>
<dbReference type="Proteomes" id="UP000054526">
    <property type="component" value="Unassembled WGS sequence"/>
</dbReference>
<organism evidence="3 4">
    <name type="scientific">Cohnella kolymensis</name>
    <dbReference type="NCBI Taxonomy" id="1590652"/>
    <lineage>
        <taxon>Bacteria</taxon>
        <taxon>Bacillati</taxon>
        <taxon>Bacillota</taxon>
        <taxon>Bacilli</taxon>
        <taxon>Bacillales</taxon>
        <taxon>Paenibacillaceae</taxon>
        <taxon>Cohnella</taxon>
    </lineage>
</organism>
<dbReference type="PRINTS" id="PR00778">
    <property type="entry name" value="HTHARSR"/>
</dbReference>
<sequence>MSDKAMIDDNEKKLNLVFHALADPTRREMVRLVAVQERSVSELASPFDISLAGVSKHIKVLEGAGIFYRTVIGRTHMCRLNPSSITVASKWLKFYERLWDMQFDALERALEQEEE</sequence>
<keyword evidence="4" id="KW-1185">Reference proteome</keyword>
<dbReference type="RefSeq" id="WP_041066732.1">
    <property type="nucleotide sequence ID" value="NZ_JXAL01000029.1"/>
</dbReference>
<evidence type="ECO:0000313" key="4">
    <source>
        <dbReference type="Proteomes" id="UP000054526"/>
    </source>
</evidence>
<comment type="caution">
    <text evidence="3">The sequence shown here is derived from an EMBL/GenBank/DDBJ whole genome shotgun (WGS) entry which is preliminary data.</text>
</comment>
<dbReference type="SUPFAM" id="SSF46785">
    <property type="entry name" value="Winged helix' DNA-binding domain"/>
    <property type="match status" value="1"/>
</dbReference>
<keyword evidence="1" id="KW-0238">DNA-binding</keyword>
<feature type="domain" description="HTH arsR-type" evidence="2">
    <location>
        <begin position="6"/>
        <end position="100"/>
    </location>
</feature>
<dbReference type="Pfam" id="PF12840">
    <property type="entry name" value="HTH_20"/>
    <property type="match status" value="1"/>
</dbReference>
<dbReference type="CDD" id="cd00090">
    <property type="entry name" value="HTH_ARSR"/>
    <property type="match status" value="1"/>
</dbReference>